<dbReference type="EMBL" id="MU858064">
    <property type="protein sequence ID" value="KAK4216858.1"/>
    <property type="molecule type" value="Genomic_DNA"/>
</dbReference>
<feature type="compositionally biased region" description="Low complexity" evidence="1">
    <location>
        <begin position="538"/>
        <end position="549"/>
    </location>
</feature>
<evidence type="ECO:0000256" key="1">
    <source>
        <dbReference type="SAM" id="MobiDB-lite"/>
    </source>
</evidence>
<feature type="region of interest" description="Disordered" evidence="1">
    <location>
        <begin position="434"/>
        <end position="576"/>
    </location>
</feature>
<keyword evidence="2" id="KW-1133">Transmembrane helix</keyword>
<keyword evidence="2" id="KW-0472">Membrane</keyword>
<feature type="transmembrane region" description="Helical" evidence="2">
    <location>
        <begin position="268"/>
        <end position="290"/>
    </location>
</feature>
<evidence type="ECO:0000313" key="4">
    <source>
        <dbReference type="EMBL" id="KAK4216858.1"/>
    </source>
</evidence>
<evidence type="ECO:0000313" key="5">
    <source>
        <dbReference type="Proteomes" id="UP001301769"/>
    </source>
</evidence>
<keyword evidence="2" id="KW-0812">Transmembrane</keyword>
<accession>A0AAN6YCM5</accession>
<feature type="region of interest" description="Disordered" evidence="1">
    <location>
        <begin position="162"/>
        <end position="261"/>
    </location>
</feature>
<keyword evidence="3" id="KW-0732">Signal</keyword>
<feature type="region of interest" description="Disordered" evidence="1">
    <location>
        <begin position="346"/>
        <end position="415"/>
    </location>
</feature>
<evidence type="ECO:0000256" key="3">
    <source>
        <dbReference type="SAM" id="SignalP"/>
    </source>
</evidence>
<dbReference type="Proteomes" id="UP001301769">
    <property type="component" value="Unassembled WGS sequence"/>
</dbReference>
<feature type="signal peptide" evidence="3">
    <location>
        <begin position="1"/>
        <end position="28"/>
    </location>
</feature>
<feature type="compositionally biased region" description="Low complexity" evidence="1">
    <location>
        <begin position="463"/>
        <end position="478"/>
    </location>
</feature>
<feature type="compositionally biased region" description="Pro residues" evidence="1">
    <location>
        <begin position="246"/>
        <end position="257"/>
    </location>
</feature>
<protein>
    <submittedName>
        <fullName evidence="4">Uncharacterized protein</fullName>
    </submittedName>
</protein>
<organism evidence="4 5">
    <name type="scientific">Rhypophila decipiens</name>
    <dbReference type="NCBI Taxonomy" id="261697"/>
    <lineage>
        <taxon>Eukaryota</taxon>
        <taxon>Fungi</taxon>
        <taxon>Dikarya</taxon>
        <taxon>Ascomycota</taxon>
        <taxon>Pezizomycotina</taxon>
        <taxon>Sordariomycetes</taxon>
        <taxon>Sordariomycetidae</taxon>
        <taxon>Sordariales</taxon>
        <taxon>Naviculisporaceae</taxon>
        <taxon>Rhypophila</taxon>
    </lineage>
</organism>
<comment type="caution">
    <text evidence="4">The sequence shown here is derived from an EMBL/GenBank/DDBJ whole genome shotgun (WGS) entry which is preliminary data.</text>
</comment>
<name>A0AAN6YCM5_9PEZI</name>
<gene>
    <name evidence="4" type="ORF">QBC37DRAFT_452985</name>
</gene>
<feature type="compositionally biased region" description="Polar residues" evidence="1">
    <location>
        <begin position="509"/>
        <end position="521"/>
    </location>
</feature>
<evidence type="ECO:0000256" key="2">
    <source>
        <dbReference type="SAM" id="Phobius"/>
    </source>
</evidence>
<feature type="compositionally biased region" description="Polar residues" evidence="1">
    <location>
        <begin position="443"/>
        <end position="459"/>
    </location>
</feature>
<reference evidence="4" key="1">
    <citation type="journal article" date="2023" name="Mol. Phylogenet. Evol.">
        <title>Genome-scale phylogeny and comparative genomics of the fungal order Sordariales.</title>
        <authorList>
            <person name="Hensen N."/>
            <person name="Bonometti L."/>
            <person name="Westerberg I."/>
            <person name="Brannstrom I.O."/>
            <person name="Guillou S."/>
            <person name="Cros-Aarteil S."/>
            <person name="Calhoun S."/>
            <person name="Haridas S."/>
            <person name="Kuo A."/>
            <person name="Mondo S."/>
            <person name="Pangilinan J."/>
            <person name="Riley R."/>
            <person name="LaButti K."/>
            <person name="Andreopoulos B."/>
            <person name="Lipzen A."/>
            <person name="Chen C."/>
            <person name="Yan M."/>
            <person name="Daum C."/>
            <person name="Ng V."/>
            <person name="Clum A."/>
            <person name="Steindorff A."/>
            <person name="Ohm R.A."/>
            <person name="Martin F."/>
            <person name="Silar P."/>
            <person name="Natvig D.O."/>
            <person name="Lalanne C."/>
            <person name="Gautier V."/>
            <person name="Ament-Velasquez S.L."/>
            <person name="Kruys A."/>
            <person name="Hutchinson M.I."/>
            <person name="Powell A.J."/>
            <person name="Barry K."/>
            <person name="Miller A.N."/>
            <person name="Grigoriev I.V."/>
            <person name="Debuchy R."/>
            <person name="Gladieux P."/>
            <person name="Hiltunen Thoren M."/>
            <person name="Johannesson H."/>
        </authorList>
    </citation>
    <scope>NUCLEOTIDE SEQUENCE</scope>
    <source>
        <strain evidence="4">PSN293</strain>
    </source>
</reference>
<reference evidence="4" key="2">
    <citation type="submission" date="2023-05" db="EMBL/GenBank/DDBJ databases">
        <authorList>
            <consortium name="Lawrence Berkeley National Laboratory"/>
            <person name="Steindorff A."/>
            <person name="Hensen N."/>
            <person name="Bonometti L."/>
            <person name="Westerberg I."/>
            <person name="Brannstrom I.O."/>
            <person name="Guillou S."/>
            <person name="Cros-Aarteil S."/>
            <person name="Calhoun S."/>
            <person name="Haridas S."/>
            <person name="Kuo A."/>
            <person name="Mondo S."/>
            <person name="Pangilinan J."/>
            <person name="Riley R."/>
            <person name="Labutti K."/>
            <person name="Andreopoulos B."/>
            <person name="Lipzen A."/>
            <person name="Chen C."/>
            <person name="Yanf M."/>
            <person name="Daum C."/>
            <person name="Ng V."/>
            <person name="Clum A."/>
            <person name="Ohm R."/>
            <person name="Martin F."/>
            <person name="Silar P."/>
            <person name="Natvig D."/>
            <person name="Lalanne C."/>
            <person name="Gautier V."/>
            <person name="Ament-Velasquez S.L."/>
            <person name="Kruys A."/>
            <person name="Hutchinson M.I."/>
            <person name="Powell A.J."/>
            <person name="Barry K."/>
            <person name="Miller A.N."/>
            <person name="Grigoriev I.V."/>
            <person name="Debuchy R."/>
            <person name="Gladieux P."/>
            <person name="Thoren M.H."/>
            <person name="Johannesson H."/>
        </authorList>
    </citation>
    <scope>NUCLEOTIDE SEQUENCE</scope>
    <source>
        <strain evidence="4">PSN293</strain>
    </source>
</reference>
<feature type="compositionally biased region" description="Low complexity" evidence="1">
    <location>
        <begin position="162"/>
        <end position="245"/>
    </location>
</feature>
<feature type="chain" id="PRO_5042951468" evidence="3">
    <location>
        <begin position="29"/>
        <end position="576"/>
    </location>
</feature>
<dbReference type="AlphaFoldDB" id="A0AAN6YCM5"/>
<sequence>MYGGIKMFTSWCLRYLVILLGLAALALGQISSDSNNPGPNRPAAATSTMLKTVTRTSAITVVSGSPVTGIIDFSTTTSTITIINPTSTTFVTVTVTPSPQLLELGNEAVPRVTSTVTTILLTTAFTPPVSLRTRVVTELTLTTLAGVTVTVTITIGVPSPTRDVTTSISSTVSSTATTETETGGPISSTATPIPSSSVRTTQSISTIRTSARTSITTSTENTMMTMMTPSSSSSSSSTTSQTPTSTPQPVPIPPPPGTFTQEMDRTRLAGIIISSILLALLLAFATFWFIRRRRRRQRFINELILPRTGGSAGVVGAMRTNSSRGRTGVLGPRITRRVSIRHDPLAARGRPTTPSRDAVVVAGDGSPDSSGGSGSGLTGEGEVRIVIRPAPRNRRTASSHIFPMPPGQPPLSGGGYTYYGGDGQNPNMFVVEETTTRETTPENNPDQWSIVSDQGSRGTNEVPAAAASSSGGRPSGFTTGTGTGTTGRESSYPLVTVLSPTPVAARGSTGRNNTAPPWQQGETRRTPPRPPRTNNDDGSSGSGQRSARSGRTDRSGGGSSTGRAILGGSSRFPNMF</sequence>
<proteinExistence type="predicted"/>
<keyword evidence="5" id="KW-1185">Reference proteome</keyword>